<feature type="non-terminal residue" evidence="1">
    <location>
        <position position="1"/>
    </location>
</feature>
<dbReference type="VEuPathDB" id="ToxoDB:ETH_00043475"/>
<dbReference type="Proteomes" id="UP000030747">
    <property type="component" value="Unassembled WGS sequence"/>
</dbReference>
<sequence length="76" mass="8737">VDPQGDVPTRLLGRAELYAQQMFCRLWHVSACTGKNIKKMFIDMAQLILANGMLWELDYHEESSSEESDEDRCAIM</sequence>
<dbReference type="VEuPathDB" id="ToxoDB:ETH2_0721600"/>
<proteinExistence type="predicted"/>
<dbReference type="RefSeq" id="XP_013231695.1">
    <property type="nucleotide sequence ID" value="XM_013376241.1"/>
</dbReference>
<dbReference type="AlphaFoldDB" id="U6KZP0"/>
<reference evidence="1" key="2">
    <citation type="submission" date="2013-10" db="EMBL/GenBank/DDBJ databases">
        <authorList>
            <person name="Aslett M."/>
        </authorList>
    </citation>
    <scope>NUCLEOTIDE SEQUENCE [LARGE SCALE GENOMIC DNA]</scope>
    <source>
        <strain evidence="1">Houghton</strain>
    </source>
</reference>
<organism evidence="1 2">
    <name type="scientific">Eimeria tenella</name>
    <name type="common">Coccidian parasite</name>
    <dbReference type="NCBI Taxonomy" id="5802"/>
    <lineage>
        <taxon>Eukaryota</taxon>
        <taxon>Sar</taxon>
        <taxon>Alveolata</taxon>
        <taxon>Apicomplexa</taxon>
        <taxon>Conoidasida</taxon>
        <taxon>Coccidia</taxon>
        <taxon>Eucoccidiorida</taxon>
        <taxon>Eimeriorina</taxon>
        <taxon>Eimeriidae</taxon>
        <taxon>Eimeria</taxon>
    </lineage>
</organism>
<dbReference type="GeneID" id="25257734"/>
<reference evidence="1" key="1">
    <citation type="submission" date="2013-10" db="EMBL/GenBank/DDBJ databases">
        <title>Genomic analysis of the causative agents of coccidiosis in chickens.</title>
        <authorList>
            <person name="Reid A.J."/>
            <person name="Blake D."/>
            <person name="Billington K."/>
            <person name="Browne H."/>
            <person name="Dunn M."/>
            <person name="Hung S."/>
            <person name="Kawahara F."/>
            <person name="Miranda-Saavedra D."/>
            <person name="Mourier T."/>
            <person name="Nagra H."/>
            <person name="Otto T.D."/>
            <person name="Rawlings N."/>
            <person name="Sanchez A."/>
            <person name="Sanders M."/>
            <person name="Subramaniam C."/>
            <person name="Tay Y."/>
            <person name="Dear P."/>
            <person name="Doerig C."/>
            <person name="Gruber A."/>
            <person name="Parkinson J."/>
            <person name="Shirley M."/>
            <person name="Wan K.L."/>
            <person name="Berriman M."/>
            <person name="Tomley F."/>
            <person name="Pain A."/>
        </authorList>
    </citation>
    <scope>NUCLEOTIDE SEQUENCE [LARGE SCALE GENOMIC DNA]</scope>
    <source>
        <strain evidence="1">Houghton</strain>
    </source>
</reference>
<gene>
    <name evidence="1" type="ORF">ETH_00043475</name>
</gene>
<evidence type="ECO:0000313" key="1">
    <source>
        <dbReference type="EMBL" id="CDJ40945.1"/>
    </source>
</evidence>
<accession>U6KZP0</accession>
<protein>
    <submittedName>
        <fullName evidence="1">Ras family domain containing protein, putative</fullName>
    </submittedName>
</protein>
<evidence type="ECO:0000313" key="2">
    <source>
        <dbReference type="Proteomes" id="UP000030747"/>
    </source>
</evidence>
<dbReference type="OrthoDB" id="299781at2759"/>
<keyword evidence="2" id="KW-1185">Reference proteome</keyword>
<dbReference type="EMBL" id="HG675397">
    <property type="protein sequence ID" value="CDJ40945.1"/>
    <property type="molecule type" value="Genomic_DNA"/>
</dbReference>
<name>U6KZP0_EIMTE</name>